<dbReference type="PROSITE" id="PS50075">
    <property type="entry name" value="CARRIER"/>
    <property type="match status" value="1"/>
</dbReference>
<dbReference type="SUPFAM" id="SSF47336">
    <property type="entry name" value="ACP-like"/>
    <property type="match status" value="1"/>
</dbReference>
<evidence type="ECO:0000256" key="3">
    <source>
        <dbReference type="ARBA" id="ARBA00022553"/>
    </source>
</evidence>
<keyword evidence="10" id="KW-1185">Reference proteome</keyword>
<evidence type="ECO:0000256" key="6">
    <source>
        <dbReference type="ARBA" id="ARBA00023160"/>
    </source>
</evidence>
<dbReference type="HAMAP" id="MF_01217">
    <property type="entry name" value="Acyl_carrier"/>
    <property type="match status" value="1"/>
</dbReference>
<reference evidence="9 10" key="1">
    <citation type="submission" date="2020-10" db="EMBL/GenBank/DDBJ databases">
        <title>Complete genome sequence of Corynebacterium massiliense DSM 45435, type strain of Corynebacterium massiliense.</title>
        <authorList>
            <person name="Busche T."/>
            <person name="Kalinowski J."/>
            <person name="Ruckert C."/>
        </authorList>
    </citation>
    <scope>NUCLEOTIDE SEQUENCE [LARGE SCALE GENOMIC DNA]</scope>
    <source>
        <strain evidence="9 10">DSM 45435</strain>
    </source>
</reference>
<dbReference type="InterPro" id="IPR003231">
    <property type="entry name" value="ACP"/>
</dbReference>
<keyword evidence="4 7" id="KW-0276">Fatty acid metabolism</keyword>
<feature type="domain" description="Carrier" evidence="8">
    <location>
        <begin position="45"/>
        <end position="119"/>
    </location>
</feature>
<dbReference type="InterPro" id="IPR036736">
    <property type="entry name" value="ACP-like_sf"/>
</dbReference>
<evidence type="ECO:0000256" key="4">
    <source>
        <dbReference type="ARBA" id="ARBA00022832"/>
    </source>
</evidence>
<dbReference type="SMART" id="SM00823">
    <property type="entry name" value="PKS_PP"/>
    <property type="match status" value="1"/>
</dbReference>
<evidence type="ECO:0000256" key="2">
    <source>
        <dbReference type="ARBA" id="ARBA00022516"/>
    </source>
</evidence>
<feature type="modified residue" description="O-(pantetheine 4'-phosphoryl)serine" evidence="7">
    <location>
        <position position="79"/>
    </location>
</feature>
<accession>A0ABY7U882</accession>
<keyword evidence="6 7" id="KW-0275">Fatty acid biosynthesis</keyword>
<evidence type="ECO:0000259" key="8">
    <source>
        <dbReference type="PROSITE" id="PS50075"/>
    </source>
</evidence>
<evidence type="ECO:0000313" key="9">
    <source>
        <dbReference type="EMBL" id="WCZ32917.1"/>
    </source>
</evidence>
<comment type="similarity">
    <text evidence="7">Belongs to the acyl carrier protein (ACP) family.</text>
</comment>
<proteinExistence type="inferred from homology"/>
<keyword evidence="5 7" id="KW-0443">Lipid metabolism</keyword>
<gene>
    <name evidence="9" type="primary">acpA</name>
    <name evidence="7" type="synonym">acpP</name>
    <name evidence="9" type="ORF">CMASS_07425</name>
</gene>
<dbReference type="InterPro" id="IPR009081">
    <property type="entry name" value="PP-bd_ACP"/>
</dbReference>
<dbReference type="EMBL" id="CP063189">
    <property type="protein sequence ID" value="WCZ32917.1"/>
    <property type="molecule type" value="Genomic_DNA"/>
</dbReference>
<keyword evidence="2 7" id="KW-0444">Lipid biosynthesis</keyword>
<comment type="function">
    <text evidence="7">Carrier of the growing fatty acid chain in fatty acid biosynthesis.</text>
</comment>
<dbReference type="Pfam" id="PF00550">
    <property type="entry name" value="PP-binding"/>
    <property type="match status" value="1"/>
</dbReference>
<keyword evidence="1 7" id="KW-0596">Phosphopantetheine</keyword>
<name>A0ABY7U882_9CORY</name>
<organism evidence="9 10">
    <name type="scientific">Corynebacterium massiliense DSM 45435</name>
    <dbReference type="NCBI Taxonomy" id="1121364"/>
    <lineage>
        <taxon>Bacteria</taxon>
        <taxon>Bacillati</taxon>
        <taxon>Actinomycetota</taxon>
        <taxon>Actinomycetes</taxon>
        <taxon>Mycobacteriales</taxon>
        <taxon>Corynebacteriaceae</taxon>
        <taxon>Corynebacterium</taxon>
    </lineage>
</organism>
<evidence type="ECO:0000313" key="10">
    <source>
        <dbReference type="Proteomes" id="UP001220064"/>
    </source>
</evidence>
<keyword evidence="7" id="KW-0963">Cytoplasm</keyword>
<evidence type="ECO:0000256" key="5">
    <source>
        <dbReference type="ARBA" id="ARBA00023098"/>
    </source>
</evidence>
<dbReference type="Gene3D" id="1.10.1200.10">
    <property type="entry name" value="ACP-like"/>
    <property type="match status" value="1"/>
</dbReference>
<protein>
    <recommendedName>
        <fullName evidence="7">Acyl carrier protein</fullName>
        <shortName evidence="7">ACP</shortName>
    </recommendedName>
</protein>
<comment type="subcellular location">
    <subcellularLocation>
        <location evidence="7">Cytoplasm</location>
    </subcellularLocation>
</comment>
<dbReference type="PANTHER" id="PTHR20863">
    <property type="entry name" value="ACYL CARRIER PROTEIN"/>
    <property type="match status" value="1"/>
</dbReference>
<evidence type="ECO:0000256" key="1">
    <source>
        <dbReference type="ARBA" id="ARBA00022450"/>
    </source>
</evidence>
<dbReference type="PANTHER" id="PTHR20863:SF76">
    <property type="entry name" value="CARRIER DOMAIN-CONTAINING PROTEIN"/>
    <property type="match status" value="1"/>
</dbReference>
<evidence type="ECO:0000256" key="7">
    <source>
        <dbReference type="HAMAP-Rule" id="MF_01217"/>
    </source>
</evidence>
<keyword evidence="3 7" id="KW-0597">Phosphoprotein</keyword>
<comment type="pathway">
    <text evidence="7">Lipid metabolism; fatty acid biosynthesis.</text>
</comment>
<sequence>MPLEAVAAKSACITLSGMSNDLEAQLKAHFNSDAAPADAPGNEPESTFAEVVQLVSKATGVSADDIERESSLEDLGATSLALIELTVRMEQEFGVRFEEKTAAGFTTVGEVVDYVDARRKQNQSAQS</sequence>
<dbReference type="Proteomes" id="UP001220064">
    <property type="component" value="Chromosome"/>
</dbReference>
<dbReference type="InterPro" id="IPR020806">
    <property type="entry name" value="PKS_PP-bd"/>
</dbReference>
<comment type="PTM">
    <text evidence="7">4'-phosphopantetheine is transferred from CoA to a specific serine of apo-ACP by AcpS. This modification is essential for activity because fatty acids are bound in thioester linkage to the sulfhydryl of the prosthetic group.</text>
</comment>